<protein>
    <submittedName>
        <fullName evidence="2">G-protein coupled receptors family 1 profile domain-containing protein</fullName>
    </submittedName>
</protein>
<name>A0AC35ETL6_9BILA</name>
<sequence length="395" mass="45194">MDDSEISPSSAETEYYHPIYFNENASVWRNFLWRNHNDTEHCVLIQSTMPSKVDDTGFQLLFSALYFIVWFSAILGNLCVIYVVTLKQVTLSSVRSVFICSLAISDILMSLTSLPTTAITIFTRDWVFPELFCKFMGVFQGGSIFVSSFHLTAIAVDRFILIRHPGTEIINFSRAVLIVIFIWFLGYFCALPLGIFSSAVVYTPFCGLFCDEIWPDRDRSDKIRRSYGVLVLIVQFGLPVIISSVCYLLIGRIINKQIAKRKAQQVLLEENQQRLDSRKSRSSRLMTAMVGGLVLAWLPLNLINLWRDFSSDDQSQSEWYSLIFAGCHVIAMTSAAWNPIFYSWFNPQFRDTLKTAFGRKPHLRRLSKRSARGNSFKRTLIDAKPKNNKNNSAEL</sequence>
<proteinExistence type="predicted"/>
<reference evidence="2" key="1">
    <citation type="submission" date="2022-11" db="UniProtKB">
        <authorList>
            <consortium name="WormBaseParasite"/>
        </authorList>
    </citation>
    <scope>IDENTIFICATION</scope>
</reference>
<accession>A0AC35ETL6</accession>
<organism evidence="1 2">
    <name type="scientific">Panagrolaimus sp. PS1159</name>
    <dbReference type="NCBI Taxonomy" id="55785"/>
    <lineage>
        <taxon>Eukaryota</taxon>
        <taxon>Metazoa</taxon>
        <taxon>Ecdysozoa</taxon>
        <taxon>Nematoda</taxon>
        <taxon>Chromadorea</taxon>
        <taxon>Rhabditida</taxon>
        <taxon>Tylenchina</taxon>
        <taxon>Panagrolaimomorpha</taxon>
        <taxon>Panagrolaimoidea</taxon>
        <taxon>Panagrolaimidae</taxon>
        <taxon>Panagrolaimus</taxon>
    </lineage>
</organism>
<evidence type="ECO:0000313" key="1">
    <source>
        <dbReference type="Proteomes" id="UP000887580"/>
    </source>
</evidence>
<dbReference type="WBParaSite" id="PS1159_v2.g10582.t1">
    <property type="protein sequence ID" value="PS1159_v2.g10582.t1"/>
    <property type="gene ID" value="PS1159_v2.g10582"/>
</dbReference>
<dbReference type="Proteomes" id="UP000887580">
    <property type="component" value="Unplaced"/>
</dbReference>
<evidence type="ECO:0000313" key="2">
    <source>
        <dbReference type="WBParaSite" id="PS1159_v2.g10582.t1"/>
    </source>
</evidence>